<comment type="caution">
    <text evidence="20">The sequence shown here is derived from an EMBL/GenBank/DDBJ whole genome shotgun (WGS) entry which is preliminary data.</text>
</comment>
<dbReference type="GO" id="GO:0004338">
    <property type="term" value="F:glucan exo-1,3-beta-glucosidase activity"/>
    <property type="evidence" value="ECO:0007669"/>
    <property type="project" value="UniProtKB-EC"/>
</dbReference>
<evidence type="ECO:0000256" key="7">
    <source>
        <dbReference type="ARBA" id="ARBA00022989"/>
    </source>
</evidence>
<evidence type="ECO:0000256" key="9">
    <source>
        <dbReference type="ARBA" id="ARBA00023180"/>
    </source>
</evidence>
<evidence type="ECO:0000256" key="13">
    <source>
        <dbReference type="ARBA" id="ARBA00037126"/>
    </source>
</evidence>
<evidence type="ECO:0000256" key="12">
    <source>
        <dbReference type="ARBA" id="ARBA00036824"/>
    </source>
</evidence>
<reference evidence="20 21" key="1">
    <citation type="journal article" date="2016" name="Genome Biol. Evol.">
        <title>Divergent and convergent evolution of fungal pathogenicity.</title>
        <authorList>
            <person name="Shang Y."/>
            <person name="Xiao G."/>
            <person name="Zheng P."/>
            <person name="Cen K."/>
            <person name="Zhan S."/>
            <person name="Wang C."/>
        </authorList>
    </citation>
    <scope>NUCLEOTIDE SEQUENCE [LARGE SCALE GENOMIC DNA]</scope>
    <source>
        <strain evidence="20 21">ARSEF 2679</strain>
    </source>
</reference>
<dbReference type="GO" id="GO:0009986">
    <property type="term" value="C:cell surface"/>
    <property type="evidence" value="ECO:0007669"/>
    <property type="project" value="TreeGrafter"/>
</dbReference>
<feature type="domain" description="Glycoside hydrolase family 5" evidence="19">
    <location>
        <begin position="203"/>
        <end position="440"/>
    </location>
</feature>
<dbReference type="AlphaFoldDB" id="A0A167SD09"/>
<evidence type="ECO:0000256" key="8">
    <source>
        <dbReference type="ARBA" id="ARBA00023136"/>
    </source>
</evidence>
<dbReference type="GO" id="GO:0071555">
    <property type="term" value="P:cell wall organization"/>
    <property type="evidence" value="ECO:0007669"/>
    <property type="project" value="UniProtKB-KW"/>
</dbReference>
<dbReference type="FunFam" id="3.20.20.80:FF:000033">
    <property type="entry name" value="Glucan 1,3-beta-glucosidase A"/>
    <property type="match status" value="1"/>
</dbReference>
<feature type="transmembrane region" description="Helical" evidence="18">
    <location>
        <begin position="37"/>
        <end position="58"/>
    </location>
</feature>
<keyword evidence="8 18" id="KW-0472">Membrane</keyword>
<dbReference type="STRING" id="1081104.A0A167SD09"/>
<protein>
    <recommendedName>
        <fullName evidence="14">glucan 1,3-beta-glucosidase</fullName>
        <ecNumber evidence="14">3.2.1.58</ecNumber>
    </recommendedName>
    <alternativeName>
        <fullName evidence="15">Exo-1,3-beta-glucanase D</fullName>
    </alternativeName>
</protein>
<dbReference type="GeneID" id="30022734"/>
<comment type="subcellular location">
    <subcellularLocation>
        <location evidence="1">Cell membrane</location>
        <topology evidence="1">Single-pass type II membrane protein</topology>
    </subcellularLocation>
</comment>
<dbReference type="Proteomes" id="UP000076744">
    <property type="component" value="Unassembled WGS sequence"/>
</dbReference>
<keyword evidence="6" id="KW-0735">Signal-anchor</keyword>
<dbReference type="RefSeq" id="XP_018703023.1">
    <property type="nucleotide sequence ID" value="XM_018850046.1"/>
</dbReference>
<comment type="similarity">
    <text evidence="2 16">Belongs to the glycosyl hydrolase 5 (cellulase A) family.</text>
</comment>
<dbReference type="SUPFAM" id="SSF51445">
    <property type="entry name" value="(Trans)glycosidases"/>
    <property type="match status" value="1"/>
</dbReference>
<evidence type="ECO:0000313" key="20">
    <source>
        <dbReference type="EMBL" id="OAA59507.1"/>
    </source>
</evidence>
<dbReference type="PANTHER" id="PTHR31297">
    <property type="entry name" value="GLUCAN ENDO-1,6-BETA-GLUCOSIDASE B"/>
    <property type="match status" value="1"/>
</dbReference>
<evidence type="ECO:0000256" key="3">
    <source>
        <dbReference type="ARBA" id="ARBA00022475"/>
    </source>
</evidence>
<dbReference type="InterPro" id="IPR017853">
    <property type="entry name" value="GH"/>
</dbReference>
<organism evidence="20 21">
    <name type="scientific">Cordyceps fumosorosea (strain ARSEF 2679)</name>
    <name type="common">Isaria fumosorosea</name>
    <dbReference type="NCBI Taxonomy" id="1081104"/>
    <lineage>
        <taxon>Eukaryota</taxon>
        <taxon>Fungi</taxon>
        <taxon>Dikarya</taxon>
        <taxon>Ascomycota</taxon>
        <taxon>Pezizomycotina</taxon>
        <taxon>Sordariomycetes</taxon>
        <taxon>Hypocreomycetidae</taxon>
        <taxon>Hypocreales</taxon>
        <taxon>Cordycipitaceae</taxon>
        <taxon>Cordyceps</taxon>
    </lineage>
</organism>
<feature type="region of interest" description="Disordered" evidence="17">
    <location>
        <begin position="1"/>
        <end position="22"/>
    </location>
</feature>
<evidence type="ECO:0000256" key="4">
    <source>
        <dbReference type="ARBA" id="ARBA00022692"/>
    </source>
</evidence>
<evidence type="ECO:0000256" key="16">
    <source>
        <dbReference type="RuleBase" id="RU361153"/>
    </source>
</evidence>
<evidence type="ECO:0000256" key="14">
    <source>
        <dbReference type="ARBA" id="ARBA00038929"/>
    </source>
</evidence>
<dbReference type="GO" id="GO:0009251">
    <property type="term" value="P:glucan catabolic process"/>
    <property type="evidence" value="ECO:0007669"/>
    <property type="project" value="TreeGrafter"/>
</dbReference>
<proteinExistence type="inferred from homology"/>
<dbReference type="EMBL" id="AZHB01000016">
    <property type="protein sequence ID" value="OAA59507.1"/>
    <property type="molecule type" value="Genomic_DNA"/>
</dbReference>
<name>A0A167SD09_CORFA</name>
<keyword evidence="4 18" id="KW-0812">Transmembrane</keyword>
<accession>A0A167SD09</accession>
<dbReference type="InterPro" id="IPR001547">
    <property type="entry name" value="Glyco_hydro_5"/>
</dbReference>
<evidence type="ECO:0000256" key="18">
    <source>
        <dbReference type="SAM" id="Phobius"/>
    </source>
</evidence>
<feature type="region of interest" description="Disordered" evidence="17">
    <location>
        <begin position="61"/>
        <end position="86"/>
    </location>
</feature>
<dbReference type="GO" id="GO:0005886">
    <property type="term" value="C:plasma membrane"/>
    <property type="evidence" value="ECO:0007669"/>
    <property type="project" value="UniProtKB-SubCell"/>
</dbReference>
<gene>
    <name evidence="20" type="ORF">ISF_06442</name>
</gene>
<keyword evidence="3" id="KW-1003">Cell membrane</keyword>
<keyword evidence="7 18" id="KW-1133">Transmembrane helix</keyword>
<keyword evidence="9" id="KW-0325">Glycoprotein</keyword>
<dbReference type="Pfam" id="PF00150">
    <property type="entry name" value="Cellulase"/>
    <property type="match status" value="1"/>
</dbReference>
<keyword evidence="10 16" id="KW-0326">Glycosidase</keyword>
<evidence type="ECO:0000256" key="1">
    <source>
        <dbReference type="ARBA" id="ARBA00004401"/>
    </source>
</evidence>
<evidence type="ECO:0000256" key="5">
    <source>
        <dbReference type="ARBA" id="ARBA00022801"/>
    </source>
</evidence>
<keyword evidence="5 16" id="KW-0378">Hydrolase</keyword>
<evidence type="ECO:0000256" key="11">
    <source>
        <dbReference type="ARBA" id="ARBA00023316"/>
    </source>
</evidence>
<evidence type="ECO:0000313" key="21">
    <source>
        <dbReference type="Proteomes" id="UP000076744"/>
    </source>
</evidence>
<dbReference type="OrthoDB" id="62120at2759"/>
<keyword evidence="11" id="KW-0961">Cell wall biogenesis/degradation</keyword>
<dbReference type="PANTHER" id="PTHR31297:SF34">
    <property type="entry name" value="GLUCAN 1,3-BETA-GLUCOSIDASE 2"/>
    <property type="match status" value="1"/>
</dbReference>
<sequence>MEEGRARGHQRGWSDESYEKEELLPQPKKKWTKKKKWLILGAISVVLLIIIIAVAVAVSQKKKGGGGGGGNDTSSSSSLDGQDRNSIPEKWRGTYLDPWTWATTTDFNVTFTDEMVGDLPVMGLYSKWDDSTAANDKVPALNKAWGKYTDLPARGVNLGGWLSLEPWITPSLFDYPLSMGIIDEWTLVTYLADKAASTLEKHYSTFVTEDTFKAIAAAGLDHVRIPFSYWAVTTYDGDPYLFRTSWRYLLRGIEWARKYGLRINLDLHGLPGSQNGWNHSGRWGAIGWLNGTDGDTNAQRSLDVHDRLSKFFAQDRYKNIISHYGLANEPRMVILDASKVISWTESAYKLVRKNGIQGIVVFGDGFMGLENWQGRMTGYDSLVLDVHQYVIFNENQIDFSHQRKVQYACDGWTQQTQQSMDTSTGYGPTLFAEWSQADTDCAKHLTNVGWGNRWEGTLDTGDPKTSILTPRCPTQNKQCSCAQANADPSKWSADYKKFLKMFAEAQMHSFEKGWGWWYWTWKTESAPQWSYEAGLKAGILPTKAYSRDFNCDSDVPDFAKNGLPEYY</sequence>
<evidence type="ECO:0000256" key="17">
    <source>
        <dbReference type="SAM" id="MobiDB-lite"/>
    </source>
</evidence>
<dbReference type="EC" id="3.2.1.58" evidence="14"/>
<dbReference type="GO" id="GO:0005576">
    <property type="term" value="C:extracellular region"/>
    <property type="evidence" value="ECO:0007669"/>
    <property type="project" value="TreeGrafter"/>
</dbReference>
<evidence type="ECO:0000256" key="2">
    <source>
        <dbReference type="ARBA" id="ARBA00005641"/>
    </source>
</evidence>
<evidence type="ECO:0000259" key="19">
    <source>
        <dbReference type="Pfam" id="PF00150"/>
    </source>
</evidence>
<evidence type="ECO:0000256" key="6">
    <source>
        <dbReference type="ARBA" id="ARBA00022968"/>
    </source>
</evidence>
<dbReference type="Gene3D" id="3.20.20.80">
    <property type="entry name" value="Glycosidases"/>
    <property type="match status" value="1"/>
</dbReference>
<evidence type="ECO:0000256" key="10">
    <source>
        <dbReference type="ARBA" id="ARBA00023295"/>
    </source>
</evidence>
<comment type="function">
    <text evidence="13">Glucosidase involved in the degradation of cellulosic biomass. Active on lichenan.</text>
</comment>
<evidence type="ECO:0000256" key="15">
    <source>
        <dbReference type="ARBA" id="ARBA00041260"/>
    </source>
</evidence>
<dbReference type="InterPro" id="IPR050386">
    <property type="entry name" value="Glycosyl_hydrolase_5"/>
</dbReference>
<keyword evidence="21" id="KW-1185">Reference proteome</keyword>
<comment type="catalytic activity">
    <reaction evidence="12">
        <text>Successive hydrolysis of beta-D-glucose units from the non-reducing ends of (1-&gt;3)-beta-D-glucans, releasing alpha-glucose.</text>
        <dbReference type="EC" id="3.2.1.58"/>
    </reaction>
</comment>